<dbReference type="AlphaFoldDB" id="A0A5C6XJX2"/>
<comment type="caution">
    <text evidence="1">The sequence shown here is derived from an EMBL/GenBank/DDBJ whole genome shotgun (WGS) entry which is preliminary data.</text>
</comment>
<accession>A0A5C6XJX2</accession>
<dbReference type="RefSeq" id="WP_146980371.1">
    <property type="nucleotide sequence ID" value="NZ_VOSM01000002.1"/>
</dbReference>
<name>A0A5C6XJX2_9DELT</name>
<dbReference type="Proteomes" id="UP000321412">
    <property type="component" value="Unassembled WGS sequence"/>
</dbReference>
<protein>
    <submittedName>
        <fullName evidence="1">Uncharacterized protein</fullName>
    </submittedName>
</protein>
<proteinExistence type="predicted"/>
<dbReference type="EMBL" id="VOSM01000002">
    <property type="protein sequence ID" value="TXD38430.1"/>
    <property type="molecule type" value="Genomic_DNA"/>
</dbReference>
<evidence type="ECO:0000313" key="2">
    <source>
        <dbReference type="Proteomes" id="UP000321412"/>
    </source>
</evidence>
<keyword evidence="2" id="KW-1185">Reference proteome</keyword>
<sequence>MTGELLGDFGTEVAVGEYSFVWRVALEEGDAWTYCGVNGTFDTFAPADAGTLTVAAAGEPVTIAAWDFAGSSLTASEGVGSAQFIEGGVPTSCNFYGSDDEWTCDNFLMDTEFFQPDGVTPKSNVYFRYEADFTGYSDISASGLFKVSNSGPTHLQIAAEYGDGSLEFMAEPFEITARNTEFNATFVLPPAAGNSGPVAYRFYPYNPSSTGGNMRMITISFAGTAL</sequence>
<dbReference type="OrthoDB" id="5487616at2"/>
<gene>
    <name evidence="1" type="ORF">FRC98_05950</name>
</gene>
<evidence type="ECO:0000313" key="1">
    <source>
        <dbReference type="EMBL" id="TXD38430.1"/>
    </source>
</evidence>
<organism evidence="1 2">
    <name type="scientific">Lujinxingia vulgaris</name>
    <dbReference type="NCBI Taxonomy" id="2600176"/>
    <lineage>
        <taxon>Bacteria</taxon>
        <taxon>Deltaproteobacteria</taxon>
        <taxon>Bradymonadales</taxon>
        <taxon>Lujinxingiaceae</taxon>
        <taxon>Lujinxingia</taxon>
    </lineage>
</organism>
<reference evidence="1 2" key="1">
    <citation type="submission" date="2019-08" db="EMBL/GenBank/DDBJ databases">
        <title>Bradymonadales sp. TMQ4.</title>
        <authorList>
            <person name="Liang Q."/>
        </authorList>
    </citation>
    <scope>NUCLEOTIDE SEQUENCE [LARGE SCALE GENOMIC DNA]</scope>
    <source>
        <strain evidence="1 2">TMQ4</strain>
    </source>
</reference>